<feature type="transmembrane region" description="Helical" evidence="1">
    <location>
        <begin position="80"/>
        <end position="102"/>
    </location>
</feature>
<protein>
    <submittedName>
        <fullName evidence="3">Phosphatidylglycerophosphatase B</fullName>
    </submittedName>
</protein>
<keyword evidence="1" id="KW-0472">Membrane</keyword>
<gene>
    <name evidence="3" type="ORF">NCTC13940_00887</name>
</gene>
<evidence type="ECO:0000256" key="1">
    <source>
        <dbReference type="SAM" id="Phobius"/>
    </source>
</evidence>
<evidence type="ECO:0000259" key="2">
    <source>
        <dbReference type="SMART" id="SM00014"/>
    </source>
</evidence>
<dbReference type="AlphaFoldDB" id="A0A2X3GH80"/>
<proteinExistence type="predicted"/>
<dbReference type="Proteomes" id="UP000250257">
    <property type="component" value="Unassembled WGS sequence"/>
</dbReference>
<feature type="transmembrane region" description="Helical" evidence="1">
    <location>
        <begin position="9"/>
        <end position="28"/>
    </location>
</feature>
<dbReference type="InterPro" id="IPR000326">
    <property type="entry name" value="PAP2/HPO"/>
</dbReference>
<evidence type="ECO:0000313" key="4">
    <source>
        <dbReference type="Proteomes" id="UP000250257"/>
    </source>
</evidence>
<feature type="transmembrane region" description="Helical" evidence="1">
    <location>
        <begin position="54"/>
        <end position="73"/>
    </location>
</feature>
<evidence type="ECO:0000313" key="3">
    <source>
        <dbReference type="EMBL" id="SQC67488.1"/>
    </source>
</evidence>
<dbReference type="PANTHER" id="PTHR14969:SF13">
    <property type="entry name" value="AT30094P"/>
    <property type="match status" value="1"/>
</dbReference>
<feature type="domain" description="Phosphatidic acid phosphatase type 2/haloperoxidase" evidence="2">
    <location>
        <begin position="7"/>
        <end position="123"/>
    </location>
</feature>
<accession>A0A2X3GH80</accession>
<dbReference type="InterPro" id="IPR036938">
    <property type="entry name" value="PAP2/HPO_sf"/>
</dbReference>
<dbReference type="RefSeq" id="WP_181464594.1">
    <property type="nucleotide sequence ID" value="NZ_UAWT01000008.1"/>
</dbReference>
<dbReference type="CDD" id="cd03392">
    <property type="entry name" value="PAP2_like_2"/>
    <property type="match status" value="1"/>
</dbReference>
<dbReference type="SMART" id="SM00014">
    <property type="entry name" value="acidPPc"/>
    <property type="match status" value="1"/>
</dbReference>
<keyword evidence="1" id="KW-0812">Transmembrane</keyword>
<dbReference type="STRING" id="1214117.LFLEISCH_09162"/>
<organism evidence="3 4">
    <name type="scientific">Listeria fleischmannii subsp. fleischmannii</name>
    <dbReference type="NCBI Taxonomy" id="1671902"/>
    <lineage>
        <taxon>Bacteria</taxon>
        <taxon>Bacillati</taxon>
        <taxon>Bacillota</taxon>
        <taxon>Bacilli</taxon>
        <taxon>Bacillales</taxon>
        <taxon>Listeriaceae</taxon>
        <taxon>Listeria</taxon>
    </lineage>
</organism>
<sequence length="138" mass="15563">MWRKLGVRLAIWAGATFFTGELLIPQIFKHITLRQRPDDPLIPISGYSFPSGHAAGSTTFYGFLAILLLLFYLKKKSSKVVVPILFALFILLIMISRVYLSVHYPSDVIAGCLVGIGTITLSAFIYEHGFFRLKNRRL</sequence>
<feature type="transmembrane region" description="Helical" evidence="1">
    <location>
        <begin position="108"/>
        <end position="126"/>
    </location>
</feature>
<reference evidence="3 4" key="1">
    <citation type="submission" date="2018-06" db="EMBL/GenBank/DDBJ databases">
        <authorList>
            <consortium name="Pathogen Informatics"/>
            <person name="Doyle S."/>
        </authorList>
    </citation>
    <scope>NUCLEOTIDE SEQUENCE [LARGE SCALE GENOMIC DNA]</scope>
    <source>
        <strain evidence="3 4">NCTC13940</strain>
    </source>
</reference>
<dbReference type="Gene3D" id="1.20.144.10">
    <property type="entry name" value="Phosphatidic acid phosphatase type 2/haloperoxidase"/>
    <property type="match status" value="1"/>
</dbReference>
<dbReference type="Pfam" id="PF01569">
    <property type="entry name" value="PAP2"/>
    <property type="match status" value="1"/>
</dbReference>
<dbReference type="PANTHER" id="PTHR14969">
    <property type="entry name" value="SPHINGOSINE-1-PHOSPHATE PHOSPHOHYDROLASE"/>
    <property type="match status" value="1"/>
</dbReference>
<dbReference type="SUPFAM" id="SSF48317">
    <property type="entry name" value="Acid phosphatase/Vanadium-dependent haloperoxidase"/>
    <property type="match status" value="1"/>
</dbReference>
<name>A0A2X3GH80_9LIST</name>
<keyword evidence="1" id="KW-1133">Transmembrane helix</keyword>
<dbReference type="EMBL" id="UAWT01000008">
    <property type="protein sequence ID" value="SQC67488.1"/>
    <property type="molecule type" value="Genomic_DNA"/>
</dbReference>